<comment type="caution">
    <text evidence="2">The sequence shown here is derived from an EMBL/GenBank/DDBJ whole genome shotgun (WGS) entry which is preliminary data.</text>
</comment>
<gene>
    <name evidence="2" type="ORF">HYH03_003340</name>
</gene>
<feature type="chain" id="PRO_5032302069" evidence="1">
    <location>
        <begin position="27"/>
        <end position="179"/>
    </location>
</feature>
<proteinExistence type="predicted"/>
<keyword evidence="1" id="KW-0732">Signal</keyword>
<dbReference type="EMBL" id="JAEHOE010000009">
    <property type="protein sequence ID" value="KAG2498589.1"/>
    <property type="molecule type" value="Genomic_DNA"/>
</dbReference>
<sequence>MRTTRSSMVALVLLGVAACASHQAYAADGDALDDSHGRALLATDGWSYKVAARMKGKGTGLGCLLLKSDSALARRVRTAIAADIAAGLGLDSKSVTATATCKGPHLTSIVTLTGASNTQKARAFSRTRTFLSDLADEYVLSKIKTQVVDPLPGAAVPPSPVGPMYGGGAQPPPVYGTYA</sequence>
<dbReference type="Proteomes" id="UP000612055">
    <property type="component" value="Unassembled WGS sequence"/>
</dbReference>
<name>A0A835YJ31_9CHLO</name>
<accession>A0A835YJ31</accession>
<feature type="signal peptide" evidence="1">
    <location>
        <begin position="1"/>
        <end position="26"/>
    </location>
</feature>
<reference evidence="2" key="1">
    <citation type="journal article" date="2020" name="bioRxiv">
        <title>Comparative genomics of Chlamydomonas.</title>
        <authorList>
            <person name="Craig R.J."/>
            <person name="Hasan A.R."/>
            <person name="Ness R.W."/>
            <person name="Keightley P.D."/>
        </authorList>
    </citation>
    <scope>NUCLEOTIDE SEQUENCE</scope>
    <source>
        <strain evidence="2">CCAP 11/70</strain>
    </source>
</reference>
<evidence type="ECO:0000256" key="1">
    <source>
        <dbReference type="SAM" id="SignalP"/>
    </source>
</evidence>
<evidence type="ECO:0000313" key="3">
    <source>
        <dbReference type="Proteomes" id="UP000612055"/>
    </source>
</evidence>
<protein>
    <submittedName>
        <fullName evidence="2">Uncharacterized protein</fullName>
    </submittedName>
</protein>
<dbReference type="AlphaFoldDB" id="A0A835YJ31"/>
<keyword evidence="3" id="KW-1185">Reference proteome</keyword>
<dbReference type="PROSITE" id="PS51257">
    <property type="entry name" value="PROKAR_LIPOPROTEIN"/>
    <property type="match status" value="1"/>
</dbReference>
<organism evidence="2 3">
    <name type="scientific">Edaphochlamys debaryana</name>
    <dbReference type="NCBI Taxonomy" id="47281"/>
    <lineage>
        <taxon>Eukaryota</taxon>
        <taxon>Viridiplantae</taxon>
        <taxon>Chlorophyta</taxon>
        <taxon>core chlorophytes</taxon>
        <taxon>Chlorophyceae</taxon>
        <taxon>CS clade</taxon>
        <taxon>Chlamydomonadales</taxon>
        <taxon>Chlamydomonadales incertae sedis</taxon>
        <taxon>Edaphochlamys</taxon>
    </lineage>
</organism>
<evidence type="ECO:0000313" key="2">
    <source>
        <dbReference type="EMBL" id="KAG2498589.1"/>
    </source>
</evidence>